<keyword evidence="8" id="KW-1185">Reference proteome</keyword>
<dbReference type="SUPFAM" id="SSF56322">
    <property type="entry name" value="ADC synthase"/>
    <property type="match status" value="1"/>
</dbReference>
<name>E8LJ76_SUCHY</name>
<dbReference type="InterPro" id="IPR004561">
    <property type="entry name" value="IsoChor_synthase"/>
</dbReference>
<dbReference type="STRING" id="762983.HMPREF9444_00774"/>
<dbReference type="EMBL" id="AEVO01000036">
    <property type="protein sequence ID" value="EFY07406.1"/>
    <property type="molecule type" value="Genomic_DNA"/>
</dbReference>
<comment type="similarity">
    <text evidence="2">Belongs to the isochorismate synthase family.</text>
</comment>
<comment type="caution">
    <text evidence="7">The sequence shown here is derived from an EMBL/GenBank/DDBJ whole genome shotgun (WGS) entry which is preliminary data.</text>
</comment>
<dbReference type="EC" id="5.4.4.2" evidence="3"/>
<gene>
    <name evidence="7" type="ORF">HMPREF9444_00774</name>
</gene>
<proteinExistence type="inferred from homology"/>
<sequence>MQDNKIHFLSIQKNNNSKETFVIAPFNPDDKPLYLNVCMHTQGDIKHICNFIHKNYSHLNFEKTLNEQTNNKEPLSQEKINSFCKTANEKAYKDYCSAFSKFKQELVKENFAKLVLSRPYFCPLKKDLSHSFLDLCKTYPNAFCYMAKVGSKGIFMGASPEILASVADNELKTMSLAGTMAKSLNNHYEWSSKNIKEQQLVTDFIISRIKPYAKSISAAGPVTHDAGPVVHLLTQITAVLNDGIDKHSAAASLHPTPAVCGLPKNAALKFIVKNEGYKRNYYSGYIGLISPNNLHLFVNLRCMFFNGQFAVLYAGGGLLKSSDLEDEWQETENKLKTLRDLI</sequence>
<dbReference type="eggNOG" id="COG1169">
    <property type="taxonomic scope" value="Bacteria"/>
</dbReference>
<protein>
    <recommendedName>
        <fullName evidence="3">isochorismate synthase</fullName>
        <ecNumber evidence="3">5.4.4.2</ecNumber>
    </recommendedName>
    <alternativeName>
        <fullName evidence="5">Isochorismate mutase</fullName>
    </alternativeName>
</protein>
<comment type="catalytic activity">
    <reaction evidence="1">
        <text>chorismate = isochorismate</text>
        <dbReference type="Rhea" id="RHEA:18985"/>
        <dbReference type="ChEBI" id="CHEBI:29748"/>
        <dbReference type="ChEBI" id="CHEBI:29780"/>
        <dbReference type="EC" id="5.4.4.2"/>
    </reaction>
</comment>
<evidence type="ECO:0000256" key="5">
    <source>
        <dbReference type="ARBA" id="ARBA00041564"/>
    </source>
</evidence>
<keyword evidence="4 7" id="KW-0413">Isomerase</keyword>
<evidence type="ECO:0000259" key="6">
    <source>
        <dbReference type="Pfam" id="PF00425"/>
    </source>
</evidence>
<dbReference type="PANTHER" id="PTHR42839">
    <property type="entry name" value="ISOCHORISMATE SYNTHASE ENTC"/>
    <property type="match status" value="1"/>
</dbReference>
<dbReference type="NCBIfam" id="TIGR00543">
    <property type="entry name" value="isochor_syn"/>
    <property type="match status" value="1"/>
</dbReference>
<accession>E8LJ76</accession>
<dbReference type="AlphaFoldDB" id="E8LJ76"/>
<evidence type="ECO:0000256" key="2">
    <source>
        <dbReference type="ARBA" id="ARBA00005297"/>
    </source>
</evidence>
<evidence type="ECO:0000313" key="8">
    <source>
        <dbReference type="Proteomes" id="UP000018458"/>
    </source>
</evidence>
<dbReference type="InterPro" id="IPR005801">
    <property type="entry name" value="ADC_synthase"/>
</dbReference>
<evidence type="ECO:0000313" key="7">
    <source>
        <dbReference type="EMBL" id="EFY07406.1"/>
    </source>
</evidence>
<dbReference type="InterPro" id="IPR015890">
    <property type="entry name" value="Chorismate_C"/>
</dbReference>
<dbReference type="Proteomes" id="UP000018458">
    <property type="component" value="Unassembled WGS sequence"/>
</dbReference>
<evidence type="ECO:0000256" key="4">
    <source>
        <dbReference type="ARBA" id="ARBA00023235"/>
    </source>
</evidence>
<reference evidence="7 8" key="1">
    <citation type="submission" date="2011-01" db="EMBL/GenBank/DDBJ databases">
        <authorList>
            <person name="Weinstock G."/>
            <person name="Sodergren E."/>
            <person name="Clifton S."/>
            <person name="Fulton L."/>
            <person name="Fulton B."/>
            <person name="Courtney L."/>
            <person name="Fronick C."/>
            <person name="Harrison M."/>
            <person name="Strong C."/>
            <person name="Farmer C."/>
            <person name="Delahaunty K."/>
            <person name="Markovic C."/>
            <person name="Hall O."/>
            <person name="Minx P."/>
            <person name="Tomlinson C."/>
            <person name="Mitreva M."/>
            <person name="Hou S."/>
            <person name="Chen J."/>
            <person name="Wollam A."/>
            <person name="Pepin K.H."/>
            <person name="Johnson M."/>
            <person name="Bhonagiri V."/>
            <person name="Zhang X."/>
            <person name="Suruliraj S."/>
            <person name="Warren W."/>
            <person name="Chinwalla A."/>
            <person name="Mardis E.R."/>
            <person name="Wilson R.K."/>
        </authorList>
    </citation>
    <scope>NUCLEOTIDE SEQUENCE [LARGE SCALE GENOMIC DNA]</scope>
    <source>
        <strain evidence="8">DSM 22608 / JCM 16073 / KCTC 15190 / YIT 12066</strain>
    </source>
</reference>
<dbReference type="RefSeq" id="WP_009142986.1">
    <property type="nucleotide sequence ID" value="NZ_GL830973.1"/>
</dbReference>
<dbReference type="PANTHER" id="PTHR42839:SF2">
    <property type="entry name" value="ISOCHORISMATE SYNTHASE ENTC"/>
    <property type="match status" value="1"/>
</dbReference>
<dbReference type="HOGENOM" id="CLU_006493_8_0_6"/>
<dbReference type="Pfam" id="PF00425">
    <property type="entry name" value="Chorismate_bind"/>
    <property type="match status" value="1"/>
</dbReference>
<dbReference type="Gene3D" id="3.60.120.10">
    <property type="entry name" value="Anthranilate synthase"/>
    <property type="match status" value="1"/>
</dbReference>
<dbReference type="GO" id="GO:0008909">
    <property type="term" value="F:isochorismate synthase activity"/>
    <property type="evidence" value="ECO:0007669"/>
    <property type="project" value="UniProtKB-EC"/>
</dbReference>
<evidence type="ECO:0000256" key="3">
    <source>
        <dbReference type="ARBA" id="ARBA00012824"/>
    </source>
</evidence>
<feature type="domain" description="Chorismate-utilising enzyme C-terminal" evidence="6">
    <location>
        <begin position="93"/>
        <end position="334"/>
    </location>
</feature>
<evidence type="ECO:0000256" key="1">
    <source>
        <dbReference type="ARBA" id="ARBA00000799"/>
    </source>
</evidence>
<organism evidence="7 8">
    <name type="scientific">Succinatimonas hippei (strain DSM 22608 / JCM 16073 / KCTC 15190 / YIT 12066)</name>
    <dbReference type="NCBI Taxonomy" id="762983"/>
    <lineage>
        <taxon>Bacteria</taxon>
        <taxon>Pseudomonadati</taxon>
        <taxon>Pseudomonadota</taxon>
        <taxon>Gammaproteobacteria</taxon>
        <taxon>Aeromonadales</taxon>
        <taxon>Succinivibrionaceae</taxon>
        <taxon>Succinatimonas</taxon>
    </lineage>
</organism>